<keyword evidence="5" id="KW-0221">Differentiation</keyword>
<evidence type="ECO:0000259" key="16">
    <source>
        <dbReference type="Pfam" id="PF24656"/>
    </source>
</evidence>
<dbReference type="EMBL" id="KB097795">
    <property type="protein sequence ID" value="ESN89877.1"/>
    <property type="molecule type" value="Genomic_DNA"/>
</dbReference>
<organism evidence="20 21">
    <name type="scientific">Helobdella robusta</name>
    <name type="common">Californian leech</name>
    <dbReference type="NCBI Taxonomy" id="6412"/>
    <lineage>
        <taxon>Eukaryota</taxon>
        <taxon>Metazoa</taxon>
        <taxon>Spiralia</taxon>
        <taxon>Lophotrochozoa</taxon>
        <taxon>Annelida</taxon>
        <taxon>Clitellata</taxon>
        <taxon>Hirudinea</taxon>
        <taxon>Rhynchobdellida</taxon>
        <taxon>Glossiphoniidae</taxon>
        <taxon>Helobdella</taxon>
    </lineage>
</organism>
<evidence type="ECO:0000256" key="8">
    <source>
        <dbReference type="ARBA" id="ARBA00023054"/>
    </source>
</evidence>
<dbReference type="KEGG" id="hro:HELRODRAFT_149332"/>
<dbReference type="GO" id="GO:0031514">
    <property type="term" value="C:motile cilium"/>
    <property type="evidence" value="ECO:0000318"/>
    <property type="project" value="GO_Central"/>
</dbReference>
<dbReference type="GO" id="GO:0007283">
    <property type="term" value="P:spermatogenesis"/>
    <property type="evidence" value="ECO:0007669"/>
    <property type="project" value="UniProtKB-KW"/>
</dbReference>
<keyword evidence="6" id="KW-0282">Flagellum</keyword>
<feature type="region of interest" description="Disordered" evidence="14">
    <location>
        <begin position="183"/>
        <end position="209"/>
    </location>
</feature>
<evidence type="ECO:0000256" key="13">
    <source>
        <dbReference type="ARBA" id="ARBA00031733"/>
    </source>
</evidence>
<dbReference type="InterPro" id="IPR056290">
    <property type="entry name" value="CEPT76/DRC7_peptidase-like_dom"/>
</dbReference>
<evidence type="ECO:0000313" key="21">
    <source>
        <dbReference type="Proteomes" id="UP000015101"/>
    </source>
</evidence>
<evidence type="ECO:0000256" key="2">
    <source>
        <dbReference type="ARBA" id="ARBA00010738"/>
    </source>
</evidence>
<reference evidence="19 21" key="2">
    <citation type="journal article" date="2013" name="Nature">
        <title>Insights into bilaterian evolution from three spiralian genomes.</title>
        <authorList>
            <person name="Simakov O."/>
            <person name="Marletaz F."/>
            <person name="Cho S.J."/>
            <person name="Edsinger-Gonzales E."/>
            <person name="Havlak P."/>
            <person name="Hellsten U."/>
            <person name="Kuo D.H."/>
            <person name="Larsson T."/>
            <person name="Lv J."/>
            <person name="Arendt D."/>
            <person name="Savage R."/>
            <person name="Osoegawa K."/>
            <person name="de Jong P."/>
            <person name="Grimwood J."/>
            <person name="Chapman J.A."/>
            <person name="Shapiro H."/>
            <person name="Aerts A."/>
            <person name="Otillar R.P."/>
            <person name="Terry A.Y."/>
            <person name="Boore J.L."/>
            <person name="Grigoriev I.V."/>
            <person name="Lindberg D.R."/>
            <person name="Seaver E.C."/>
            <person name="Weisblat D.A."/>
            <person name="Putnam N.H."/>
            <person name="Rokhsar D.S."/>
        </authorList>
    </citation>
    <scope>NUCLEOTIDE SEQUENCE</scope>
</reference>
<evidence type="ECO:0000256" key="10">
    <source>
        <dbReference type="ARBA" id="ARBA00023212"/>
    </source>
</evidence>
<evidence type="ECO:0000259" key="15">
    <source>
        <dbReference type="Pfam" id="PF01841"/>
    </source>
</evidence>
<dbReference type="Pfam" id="PF24667">
    <property type="entry name" value="MORN_DRC7"/>
    <property type="match status" value="1"/>
</dbReference>
<keyword evidence="10" id="KW-0206">Cytoskeleton</keyword>
<dbReference type="InterPro" id="IPR056292">
    <property type="entry name" value="DRC7_C"/>
</dbReference>
<dbReference type="GeneID" id="20197027"/>
<keyword evidence="4" id="KW-0963">Cytoplasm</keyword>
<feature type="domain" description="Transglutaminase-like" evidence="15">
    <location>
        <begin position="73"/>
        <end position="134"/>
    </location>
</feature>
<dbReference type="InterPro" id="IPR056291">
    <property type="entry name" value="MORN_DRC7"/>
</dbReference>
<dbReference type="EMBL" id="AMQM01008567">
    <property type="status" value="NOT_ANNOTATED_CDS"/>
    <property type="molecule type" value="Genomic_DNA"/>
</dbReference>
<evidence type="ECO:0000256" key="5">
    <source>
        <dbReference type="ARBA" id="ARBA00022782"/>
    </source>
</evidence>
<dbReference type="CTD" id="20197027"/>
<dbReference type="OrthoDB" id="10262874at2759"/>
<dbReference type="EnsemblMetazoa" id="HelroT149332">
    <property type="protein sequence ID" value="HelroP149332"/>
    <property type="gene ID" value="HelroG149332"/>
</dbReference>
<evidence type="ECO:0000256" key="6">
    <source>
        <dbReference type="ARBA" id="ARBA00022846"/>
    </source>
</evidence>
<dbReference type="InterPro" id="IPR038765">
    <property type="entry name" value="Papain-like_cys_pep_sf"/>
</dbReference>
<dbReference type="AlphaFoldDB" id="T1EKC7"/>
<feature type="compositionally biased region" description="Polar residues" evidence="14">
    <location>
        <begin position="570"/>
        <end position="584"/>
    </location>
</feature>
<keyword evidence="9" id="KW-0969">Cilium</keyword>
<feature type="region of interest" description="Disordered" evidence="14">
    <location>
        <begin position="563"/>
        <end position="589"/>
    </location>
</feature>
<keyword evidence="21" id="KW-1185">Reference proteome</keyword>
<sequence length="786" mass="92743">PDSYKINSSQEKKIISYIENFCRQYHQLYKDRKSLFICPLNEFKLPKFVCTTLRPMELSYTELNDWRGASEFVADYLDYMPLIQPYELPRSMYSPTTVLQFQRGHCFEYSTLLASLLIGVGYDAYVVSGYATRETCLIDQTNNLCPLLVDKKEEVVEEKEEVNKKYRIRSQMDLKSMFEKLRSNENDDDDDDDDDKEKNFSDDSKHTMTMEETDIEGDPLYGLRPHSWVLVLRGSREIDESFFIEPTTGLSHQLDSSNYLGVESVWNDKNMWVCMQDCSEGVKNLTYDLMDASRWEYVFRRYENLLRKTASTAAAAAITSLATPFAAATNNSITPAFPPSWTNPINISLADFQKKCPNGRKVILYKKTKLEKFAPNLMPDGVVLRLSLFEDHSRSKLLEVREMYKNRMDKLDKRVYNYRTGWTSEYFLPGRPNKMKEHHFKSISNNLENQREAVYFSISRPDSLEKRVETKDTMTEYFEDRDDFLYYKYNEYIERTRGSSLSVGSMRKISVSLHFSDASKLSKDEDIYEITFNLLEEKITVVYHREDDRISATCREFIQPNRNDEKGKNLTWSPTQTMKQNKQSDPMKKDKKKVALYQMMLQLLKLEEKYSEMTRGSELEVQTMLHERMQEESAALLESSTTDLLHSDKAKKRKAMMERIAMEEKMAKEEKELDVMTTFLSRFGELDGLTEEQIERAKQDCLEDLKNRMIERANLIQSRYDKEVNELQRRQAWFQTNQMIMVKEEEQEYITYCMEALFRIQILEMRLNRLHKEQAPLKYRALEERL</sequence>
<dbReference type="FunCoup" id="T1EKC7">
    <property type="interactions" value="10"/>
</dbReference>
<dbReference type="eggNOG" id="ENOG502QRNZ">
    <property type="taxonomic scope" value="Eukaryota"/>
</dbReference>
<comment type="subcellular location">
    <subcellularLocation>
        <location evidence="1">Cytoplasm</location>
        <location evidence="1">Cytoskeleton</location>
        <location evidence="1">Flagellum axoneme</location>
    </subcellularLocation>
</comment>
<dbReference type="OMA" id="CRDDYIT"/>
<dbReference type="GO" id="GO:0030154">
    <property type="term" value="P:cell differentiation"/>
    <property type="evidence" value="ECO:0007669"/>
    <property type="project" value="UniProtKB-KW"/>
</dbReference>
<proteinExistence type="inferred from homology"/>
<evidence type="ECO:0000256" key="1">
    <source>
        <dbReference type="ARBA" id="ARBA00004611"/>
    </source>
</evidence>
<evidence type="ECO:0000259" key="17">
    <source>
        <dbReference type="Pfam" id="PF24667"/>
    </source>
</evidence>
<dbReference type="Pfam" id="PF01841">
    <property type="entry name" value="Transglut_core"/>
    <property type="match status" value="1"/>
</dbReference>
<evidence type="ECO:0000256" key="9">
    <source>
        <dbReference type="ARBA" id="ARBA00023069"/>
    </source>
</evidence>
<accession>T1EKC7</accession>
<keyword evidence="7" id="KW-0744">Spermatogenesis</keyword>
<evidence type="ECO:0000256" key="4">
    <source>
        <dbReference type="ARBA" id="ARBA00022490"/>
    </source>
</evidence>
<dbReference type="Pfam" id="PF24656">
    <property type="entry name" value="CEPT76_peptidase"/>
    <property type="match status" value="1"/>
</dbReference>
<dbReference type="Pfam" id="PF24671">
    <property type="entry name" value="DRC7_C"/>
    <property type="match status" value="1"/>
</dbReference>
<evidence type="ECO:0000313" key="19">
    <source>
        <dbReference type="EMBL" id="ESN89877.1"/>
    </source>
</evidence>
<dbReference type="SUPFAM" id="SSF54001">
    <property type="entry name" value="Cysteine proteinases"/>
    <property type="match status" value="1"/>
</dbReference>
<protein>
    <recommendedName>
        <fullName evidence="3">Dynein regulatory complex subunit 7</fullName>
    </recommendedName>
    <alternativeName>
        <fullName evidence="12">Coiled-coil domain-containing protein 135</fullName>
    </alternativeName>
    <alternativeName>
        <fullName evidence="13">Coiled-coil domain-containing protein lobo homolog</fullName>
    </alternativeName>
</protein>
<evidence type="ECO:0000256" key="14">
    <source>
        <dbReference type="SAM" id="MobiDB-lite"/>
    </source>
</evidence>
<dbReference type="GO" id="GO:0030317">
    <property type="term" value="P:flagellated sperm motility"/>
    <property type="evidence" value="ECO:0000318"/>
    <property type="project" value="GO_Central"/>
</dbReference>
<evidence type="ECO:0000313" key="20">
    <source>
        <dbReference type="EnsemblMetazoa" id="HelroP149332"/>
    </source>
</evidence>
<reference evidence="20" key="3">
    <citation type="submission" date="2015-06" db="UniProtKB">
        <authorList>
            <consortium name="EnsemblMetazoa"/>
        </authorList>
    </citation>
    <scope>IDENTIFICATION</scope>
</reference>
<evidence type="ECO:0000259" key="18">
    <source>
        <dbReference type="Pfam" id="PF24671"/>
    </source>
</evidence>
<keyword evidence="8" id="KW-0175">Coiled coil</keyword>
<evidence type="ECO:0000256" key="11">
    <source>
        <dbReference type="ARBA" id="ARBA00023273"/>
    </source>
</evidence>
<dbReference type="HOGENOM" id="CLU_016052_0_0_1"/>
<feature type="domain" description="Dynein regulatory complex subunit 7 MORN" evidence="17">
    <location>
        <begin position="357"/>
        <end position="638"/>
    </location>
</feature>
<reference evidence="21" key="1">
    <citation type="submission" date="2012-12" db="EMBL/GenBank/DDBJ databases">
        <authorList>
            <person name="Hellsten U."/>
            <person name="Grimwood J."/>
            <person name="Chapman J.A."/>
            <person name="Shapiro H."/>
            <person name="Aerts A."/>
            <person name="Otillar R.P."/>
            <person name="Terry A.Y."/>
            <person name="Boore J.L."/>
            <person name="Simakov O."/>
            <person name="Marletaz F."/>
            <person name="Cho S.-J."/>
            <person name="Edsinger-Gonzales E."/>
            <person name="Havlak P."/>
            <person name="Kuo D.-H."/>
            <person name="Larsson T."/>
            <person name="Lv J."/>
            <person name="Arendt D."/>
            <person name="Savage R."/>
            <person name="Osoegawa K."/>
            <person name="de Jong P."/>
            <person name="Lindberg D.R."/>
            <person name="Seaver E.C."/>
            <person name="Weisblat D.A."/>
            <person name="Putnam N.H."/>
            <person name="Grigoriev I.V."/>
            <person name="Rokhsar D.S."/>
        </authorList>
    </citation>
    <scope>NUCLEOTIDE SEQUENCE</scope>
</reference>
<dbReference type="PANTHER" id="PTHR35249:SF2">
    <property type="entry name" value="DYNEIN REGULATORY COMPLEX SUBUNIT 7"/>
    <property type="match status" value="1"/>
</dbReference>
<dbReference type="InParanoid" id="T1EKC7"/>
<feature type="domain" description="Dynein regulatory complex subunit 7 C-terminal" evidence="18">
    <location>
        <begin position="689"/>
        <end position="786"/>
    </location>
</feature>
<name>T1EKC7_HELRO</name>
<dbReference type="InterPro" id="IPR033551">
    <property type="entry name" value="DRC7/lobo"/>
</dbReference>
<gene>
    <name evidence="20" type="primary">20197027</name>
    <name evidence="19" type="ORF">HELRODRAFT_149332</name>
</gene>
<feature type="compositionally biased region" description="Basic and acidic residues" evidence="14">
    <location>
        <begin position="196"/>
        <end position="209"/>
    </location>
</feature>
<dbReference type="InterPro" id="IPR002931">
    <property type="entry name" value="Transglutaminase-like"/>
</dbReference>
<dbReference type="RefSeq" id="XP_009032042.1">
    <property type="nucleotide sequence ID" value="XM_009033794.1"/>
</dbReference>
<dbReference type="STRING" id="6412.T1EKC7"/>
<evidence type="ECO:0000256" key="12">
    <source>
        <dbReference type="ARBA" id="ARBA00031627"/>
    </source>
</evidence>
<dbReference type="Gene3D" id="3.10.620.30">
    <property type="match status" value="1"/>
</dbReference>
<feature type="domain" description="CEP76/DRC7 peptidase-like" evidence="16">
    <location>
        <begin position="225"/>
        <end position="296"/>
    </location>
</feature>
<feature type="compositionally biased region" description="Acidic residues" evidence="14">
    <location>
        <begin position="186"/>
        <end position="195"/>
    </location>
</feature>
<dbReference type="FunFam" id="3.10.620.30:FF:000012">
    <property type="entry name" value="Coiled-coil domain-containing protein lobo"/>
    <property type="match status" value="1"/>
</dbReference>
<dbReference type="Proteomes" id="UP000015101">
    <property type="component" value="Unassembled WGS sequence"/>
</dbReference>
<evidence type="ECO:0000256" key="7">
    <source>
        <dbReference type="ARBA" id="ARBA00022871"/>
    </source>
</evidence>
<dbReference type="PANTHER" id="PTHR35249">
    <property type="entry name" value="DYNEIN REGULATORY COMPLEX SUBUNIT 7"/>
    <property type="match status" value="1"/>
</dbReference>
<keyword evidence="11" id="KW-0966">Cell projection</keyword>
<evidence type="ECO:0000256" key="3">
    <source>
        <dbReference type="ARBA" id="ARBA00021303"/>
    </source>
</evidence>
<comment type="similarity">
    <text evidence="2">Belongs to the DRC7 family.</text>
</comment>